<dbReference type="InterPro" id="IPR008949">
    <property type="entry name" value="Isoprenoid_synthase_dom_sf"/>
</dbReference>
<gene>
    <name evidence="5" type="ORF">Tci_225735</name>
</gene>
<reference evidence="5" key="1">
    <citation type="journal article" date="2019" name="Sci. Rep.">
        <title>Draft genome of Tanacetum cinerariifolium, the natural source of mosquito coil.</title>
        <authorList>
            <person name="Yamashiro T."/>
            <person name="Shiraishi A."/>
            <person name="Satake H."/>
            <person name="Nakayama K."/>
        </authorList>
    </citation>
    <scope>NUCLEOTIDE SEQUENCE</scope>
</reference>
<dbReference type="Gene3D" id="1.10.600.10">
    <property type="entry name" value="Farnesyl Diphosphate Synthase"/>
    <property type="match status" value="1"/>
</dbReference>
<keyword evidence="3" id="KW-0460">Magnesium</keyword>
<comment type="caution">
    <text evidence="5">The sequence shown here is derived from an EMBL/GenBank/DDBJ whole genome shotgun (WGS) entry which is preliminary data.</text>
</comment>
<evidence type="ECO:0000256" key="2">
    <source>
        <dbReference type="ARBA" id="ARBA00022723"/>
    </source>
</evidence>
<evidence type="ECO:0000256" key="1">
    <source>
        <dbReference type="ARBA" id="ARBA00001946"/>
    </source>
</evidence>
<accession>A0A699GVP2</accession>
<dbReference type="GO" id="GO:0000287">
    <property type="term" value="F:magnesium ion binding"/>
    <property type="evidence" value="ECO:0007669"/>
    <property type="project" value="InterPro"/>
</dbReference>
<dbReference type="GO" id="GO:0016114">
    <property type="term" value="P:terpenoid biosynthetic process"/>
    <property type="evidence" value="ECO:0007669"/>
    <property type="project" value="InterPro"/>
</dbReference>
<dbReference type="PANTHER" id="PTHR31225:SF252">
    <property type="entry name" value="TERPENE SYNTHASE 12-RELATED"/>
    <property type="match status" value="1"/>
</dbReference>
<dbReference type="InterPro" id="IPR005630">
    <property type="entry name" value="Terpene_synthase_metal-bd"/>
</dbReference>
<sequence length="229" mass="25655">LSLLWDLQPGRVVQRYTPNDLSDVARPMSRMVIERHNGLFVTQLKLDRNGAFQILTSVSKATHATAGDYLDNAWVSSSGVLILTHGYFLIDKEIKKDAVKSLETSYDLLKWSSMLLRLCNDLGTSSAEIESGKTATTISCYMHENDVSEEVARGYVKLLIDEAWSKLTKARVAYSSEFKDPFFDMAINLARASHCAYQYGDGHGAPDDRVKDLVMSVLIDPITHLDFKE</sequence>
<feature type="domain" description="Terpene synthase metal-binding" evidence="4">
    <location>
        <begin position="63"/>
        <end position="165"/>
    </location>
</feature>
<name>A0A699GVP2_TANCI</name>
<dbReference type="PANTHER" id="PTHR31225">
    <property type="entry name" value="OS04G0344100 PROTEIN-RELATED"/>
    <property type="match status" value="1"/>
</dbReference>
<dbReference type="EMBL" id="BKCJ010062603">
    <property type="protein sequence ID" value="GEW53759.1"/>
    <property type="molecule type" value="Genomic_DNA"/>
</dbReference>
<dbReference type="SUPFAM" id="SSF48576">
    <property type="entry name" value="Terpenoid synthases"/>
    <property type="match status" value="1"/>
</dbReference>
<dbReference type="GO" id="GO:0010333">
    <property type="term" value="F:terpene synthase activity"/>
    <property type="evidence" value="ECO:0007669"/>
    <property type="project" value="InterPro"/>
</dbReference>
<keyword evidence="2" id="KW-0479">Metal-binding</keyword>
<organism evidence="5">
    <name type="scientific">Tanacetum cinerariifolium</name>
    <name type="common">Dalmatian daisy</name>
    <name type="synonym">Chrysanthemum cinerariifolium</name>
    <dbReference type="NCBI Taxonomy" id="118510"/>
    <lineage>
        <taxon>Eukaryota</taxon>
        <taxon>Viridiplantae</taxon>
        <taxon>Streptophyta</taxon>
        <taxon>Embryophyta</taxon>
        <taxon>Tracheophyta</taxon>
        <taxon>Spermatophyta</taxon>
        <taxon>Magnoliopsida</taxon>
        <taxon>eudicotyledons</taxon>
        <taxon>Gunneridae</taxon>
        <taxon>Pentapetalae</taxon>
        <taxon>asterids</taxon>
        <taxon>campanulids</taxon>
        <taxon>Asterales</taxon>
        <taxon>Asteraceae</taxon>
        <taxon>Asteroideae</taxon>
        <taxon>Anthemideae</taxon>
        <taxon>Anthemidinae</taxon>
        <taxon>Tanacetum</taxon>
    </lineage>
</organism>
<evidence type="ECO:0000313" key="5">
    <source>
        <dbReference type="EMBL" id="GEW53759.1"/>
    </source>
</evidence>
<dbReference type="InterPro" id="IPR050148">
    <property type="entry name" value="Terpene_synthase-like"/>
</dbReference>
<proteinExistence type="predicted"/>
<evidence type="ECO:0000256" key="3">
    <source>
        <dbReference type="ARBA" id="ARBA00022842"/>
    </source>
</evidence>
<protein>
    <submittedName>
        <fullName evidence="5">(E)-beta-ocimene synthase, chloroplastic-like</fullName>
    </submittedName>
</protein>
<dbReference type="AlphaFoldDB" id="A0A699GVP2"/>
<evidence type="ECO:0000259" key="4">
    <source>
        <dbReference type="Pfam" id="PF03936"/>
    </source>
</evidence>
<dbReference type="Pfam" id="PF03936">
    <property type="entry name" value="Terpene_synth_C"/>
    <property type="match status" value="1"/>
</dbReference>
<comment type="cofactor">
    <cofactor evidence="1">
        <name>Mg(2+)</name>
        <dbReference type="ChEBI" id="CHEBI:18420"/>
    </cofactor>
</comment>
<feature type="non-terminal residue" evidence="5">
    <location>
        <position position="1"/>
    </location>
</feature>